<name>A0ABR0A3B7_9CRUS</name>
<organism evidence="1 2">
    <name type="scientific">Daphnia magna</name>
    <dbReference type="NCBI Taxonomy" id="35525"/>
    <lineage>
        <taxon>Eukaryota</taxon>
        <taxon>Metazoa</taxon>
        <taxon>Ecdysozoa</taxon>
        <taxon>Arthropoda</taxon>
        <taxon>Crustacea</taxon>
        <taxon>Branchiopoda</taxon>
        <taxon>Diplostraca</taxon>
        <taxon>Cladocera</taxon>
        <taxon>Anomopoda</taxon>
        <taxon>Daphniidae</taxon>
        <taxon>Daphnia</taxon>
    </lineage>
</organism>
<comment type="caution">
    <text evidence="1">The sequence shown here is derived from an EMBL/GenBank/DDBJ whole genome shotgun (WGS) entry which is preliminary data.</text>
</comment>
<keyword evidence="2" id="KW-1185">Reference proteome</keyword>
<protein>
    <submittedName>
        <fullName evidence="1">Uncharacterized protein</fullName>
    </submittedName>
</protein>
<proteinExistence type="predicted"/>
<reference evidence="1 2" key="1">
    <citation type="journal article" date="2023" name="Nucleic Acids Res.">
        <title>The hologenome of Daphnia magna reveals possible DNA methylation and microbiome-mediated evolution of the host genome.</title>
        <authorList>
            <person name="Chaturvedi A."/>
            <person name="Li X."/>
            <person name="Dhandapani V."/>
            <person name="Marshall H."/>
            <person name="Kissane S."/>
            <person name="Cuenca-Cambronero M."/>
            <person name="Asole G."/>
            <person name="Calvet F."/>
            <person name="Ruiz-Romero M."/>
            <person name="Marangio P."/>
            <person name="Guigo R."/>
            <person name="Rago D."/>
            <person name="Mirbahai L."/>
            <person name="Eastwood N."/>
            <person name="Colbourne J.K."/>
            <person name="Zhou J."/>
            <person name="Mallon E."/>
            <person name="Orsini L."/>
        </authorList>
    </citation>
    <scope>NUCLEOTIDE SEQUENCE [LARGE SCALE GENOMIC DNA]</scope>
    <source>
        <strain evidence="1">LRV0_1</strain>
    </source>
</reference>
<evidence type="ECO:0000313" key="2">
    <source>
        <dbReference type="Proteomes" id="UP001234178"/>
    </source>
</evidence>
<gene>
    <name evidence="1" type="ORF">OUZ56_001654</name>
</gene>
<sequence>MQKCESLHRPLKRQIYSSAYCAGGSQHFISQSCWGLPLHLYCCFNTISGRIAFLLVNYQRIPEDKMGSEF</sequence>
<dbReference type="PROSITE" id="PS51257">
    <property type="entry name" value="PROKAR_LIPOPROTEIN"/>
    <property type="match status" value="1"/>
</dbReference>
<accession>A0ABR0A3B7</accession>
<evidence type="ECO:0000313" key="1">
    <source>
        <dbReference type="EMBL" id="KAK4019640.1"/>
    </source>
</evidence>
<dbReference type="Proteomes" id="UP001234178">
    <property type="component" value="Unassembled WGS sequence"/>
</dbReference>
<dbReference type="EMBL" id="JAOYFB010000036">
    <property type="protein sequence ID" value="KAK4019640.1"/>
    <property type="molecule type" value="Genomic_DNA"/>
</dbReference>